<dbReference type="SUPFAM" id="SSF51445">
    <property type="entry name" value="(Trans)glycosidases"/>
    <property type="match status" value="1"/>
</dbReference>
<dbReference type="CDD" id="cd11338">
    <property type="entry name" value="AmyAc_CMD"/>
    <property type="match status" value="1"/>
</dbReference>
<comment type="caution">
    <text evidence="4">The sequence shown here is derived from an EMBL/GenBank/DDBJ whole genome shotgun (WGS) entry which is preliminary data.</text>
</comment>
<evidence type="ECO:0000259" key="3">
    <source>
        <dbReference type="SMART" id="SM00642"/>
    </source>
</evidence>
<dbReference type="InterPro" id="IPR006047">
    <property type="entry name" value="GH13_cat_dom"/>
</dbReference>
<dbReference type="OrthoDB" id="9805159at2"/>
<dbReference type="CDD" id="cd02857">
    <property type="entry name" value="E_set_CDase_PDE_N"/>
    <property type="match status" value="1"/>
</dbReference>
<dbReference type="Gene3D" id="2.60.40.10">
    <property type="entry name" value="Immunoglobulins"/>
    <property type="match status" value="1"/>
</dbReference>
<dbReference type="PANTHER" id="PTHR10357">
    <property type="entry name" value="ALPHA-AMYLASE FAMILY MEMBER"/>
    <property type="match status" value="1"/>
</dbReference>
<dbReference type="InterPro" id="IPR004185">
    <property type="entry name" value="Glyco_hydro_13_lg-like_dom"/>
</dbReference>
<evidence type="ECO:0000256" key="2">
    <source>
        <dbReference type="ARBA" id="ARBA00023295"/>
    </source>
</evidence>
<dbReference type="RefSeq" id="WP_056952872.1">
    <property type="nucleotide sequence ID" value="NZ_AZDY01000037.1"/>
</dbReference>
<organism evidence="4 5">
    <name type="scientific">Companilactobacillus bobalius DSM 19674</name>
    <dbReference type="NCBI Taxonomy" id="1423788"/>
    <lineage>
        <taxon>Bacteria</taxon>
        <taxon>Bacillati</taxon>
        <taxon>Bacillota</taxon>
        <taxon>Bacilli</taxon>
        <taxon>Lactobacillales</taxon>
        <taxon>Lactobacillaceae</taxon>
        <taxon>Companilactobacillus</taxon>
        <taxon>Companilactobacillus bobalius</taxon>
    </lineage>
</organism>
<dbReference type="Proteomes" id="UP000051515">
    <property type="component" value="Unassembled WGS sequence"/>
</dbReference>
<feature type="domain" description="Glycosyl hydrolase family 13 catalytic" evidence="3">
    <location>
        <begin position="142"/>
        <end position="507"/>
    </location>
</feature>
<evidence type="ECO:0000313" key="5">
    <source>
        <dbReference type="Proteomes" id="UP000051515"/>
    </source>
</evidence>
<keyword evidence="1" id="KW-0378">Hydrolase</keyword>
<dbReference type="SMART" id="SM00642">
    <property type="entry name" value="Aamy"/>
    <property type="match status" value="1"/>
</dbReference>
<dbReference type="GO" id="GO:0004553">
    <property type="term" value="F:hydrolase activity, hydrolyzing O-glycosyl compounds"/>
    <property type="evidence" value="ECO:0007669"/>
    <property type="project" value="InterPro"/>
</dbReference>
<dbReference type="GO" id="GO:0005975">
    <property type="term" value="P:carbohydrate metabolic process"/>
    <property type="evidence" value="ECO:0007669"/>
    <property type="project" value="InterPro"/>
</dbReference>
<gene>
    <name evidence="4" type="ORF">FC78_GL002180</name>
</gene>
<proteinExistence type="predicted"/>
<dbReference type="Gene3D" id="3.90.400.10">
    <property type="entry name" value="Oligo-1,6-glucosidase, Domain 2"/>
    <property type="match status" value="1"/>
</dbReference>
<dbReference type="InterPro" id="IPR013783">
    <property type="entry name" value="Ig-like_fold"/>
</dbReference>
<dbReference type="PATRIC" id="fig|1423788.3.peg.2248"/>
<dbReference type="Pfam" id="PF00128">
    <property type="entry name" value="Alpha-amylase"/>
    <property type="match status" value="1"/>
</dbReference>
<name>A0A0R1KRS7_9LACO</name>
<accession>A0A0R1KRS7</accession>
<sequence>MNTPAIYHRPDSEFAYLYKDNLMHIRLRTARGDVKEVGLLHGDPYTLDTDHWQDQPTPMKRYLTTDLYDFWTIEVTEPFKRISYAFKVTGNDGITIFYGDHGVFSFEKSVYDSPDNYFRLPYFHEVDRFKAPEWVKKTVWYQIFPERFANGDKSNDPENTLPWGSKTPSATDFFGGDLQGVIDHLDHLTDLGVNGIYFCPIFKAKSNHKYDTIDYMEIDPAFGDKATFKKLVQECHKRGIKVMLDAVFNHMGDNSSQWLDVVKNGKDSKYANWFHINKFPVSYKDVGFEQAKNISYDTFAFTPHMPKLNTANPEVKEHLLKIAKYWIEEFDIDAWRLDVANEVDHEFWRDFRRTCDSVKKDFYILGEVWHSSQGWLQGDQFSAVMNYAYTDSISKYLIKKQIPIEKMVSDINDQLMLYRDQTDQIQFNVLDSHDTARLLTETNDDKDLMKQVLAFTYLQPGVPCIYYGDEVGMDGGNDPECRKCMVWDKSQQDLNLYDFFKHLIAFRKDNQKVLSEGEMVWEKICDDGLLILSRKLNGTEVKVILNAGDAPKQVTTSQSVVLSNLVTENNHELTVDPKGFALVK</sequence>
<reference evidence="4 5" key="1">
    <citation type="journal article" date="2015" name="Genome Announc.">
        <title>Expanding the biotechnology potential of lactobacilli through comparative genomics of 213 strains and associated genera.</title>
        <authorList>
            <person name="Sun Z."/>
            <person name="Harris H.M."/>
            <person name="McCann A."/>
            <person name="Guo C."/>
            <person name="Argimon S."/>
            <person name="Zhang W."/>
            <person name="Yang X."/>
            <person name="Jeffery I.B."/>
            <person name="Cooney J.C."/>
            <person name="Kagawa T.F."/>
            <person name="Liu W."/>
            <person name="Song Y."/>
            <person name="Salvetti E."/>
            <person name="Wrobel A."/>
            <person name="Rasinkangas P."/>
            <person name="Parkhill J."/>
            <person name="Rea M.C."/>
            <person name="O'Sullivan O."/>
            <person name="Ritari J."/>
            <person name="Douillard F.P."/>
            <person name="Paul Ross R."/>
            <person name="Yang R."/>
            <person name="Briner A.E."/>
            <person name="Felis G.E."/>
            <person name="de Vos W.M."/>
            <person name="Barrangou R."/>
            <person name="Klaenhammer T.R."/>
            <person name="Caufield P.W."/>
            <person name="Cui Y."/>
            <person name="Zhang H."/>
            <person name="O'Toole P.W."/>
        </authorList>
    </citation>
    <scope>NUCLEOTIDE SEQUENCE [LARGE SCALE GENOMIC DNA]</scope>
    <source>
        <strain evidence="4 5">DSM 19674</strain>
    </source>
</reference>
<keyword evidence="5" id="KW-1185">Reference proteome</keyword>
<dbReference type="AlphaFoldDB" id="A0A0R1KRS7"/>
<dbReference type="STRING" id="1423788.FC78_GL002180"/>
<dbReference type="EMBL" id="AZDY01000037">
    <property type="protein sequence ID" value="KRK83369.1"/>
    <property type="molecule type" value="Genomic_DNA"/>
</dbReference>
<dbReference type="Pfam" id="PF02903">
    <property type="entry name" value="Alpha-amylase_N"/>
    <property type="match status" value="1"/>
</dbReference>
<dbReference type="InterPro" id="IPR017853">
    <property type="entry name" value="GH"/>
</dbReference>
<evidence type="ECO:0000313" key="4">
    <source>
        <dbReference type="EMBL" id="KRK83369.1"/>
    </source>
</evidence>
<dbReference type="PANTHER" id="PTHR10357:SF210">
    <property type="entry name" value="MALTODEXTRIN GLUCOSIDASE"/>
    <property type="match status" value="1"/>
</dbReference>
<dbReference type="Gene3D" id="3.20.20.80">
    <property type="entry name" value="Glycosidases"/>
    <property type="match status" value="1"/>
</dbReference>
<protein>
    <submittedName>
        <fullName evidence="4">Neopullulanase</fullName>
    </submittedName>
</protein>
<dbReference type="InterPro" id="IPR045857">
    <property type="entry name" value="O16G_dom_2"/>
</dbReference>
<evidence type="ECO:0000256" key="1">
    <source>
        <dbReference type="ARBA" id="ARBA00022801"/>
    </source>
</evidence>
<keyword evidence="2" id="KW-0326">Glycosidase</keyword>